<organism evidence="5 6">
    <name type="scientific">Mytilus edulis</name>
    <name type="common">Blue mussel</name>
    <dbReference type="NCBI Taxonomy" id="6550"/>
    <lineage>
        <taxon>Eukaryota</taxon>
        <taxon>Metazoa</taxon>
        <taxon>Spiralia</taxon>
        <taxon>Lophotrochozoa</taxon>
        <taxon>Mollusca</taxon>
        <taxon>Bivalvia</taxon>
        <taxon>Autobranchia</taxon>
        <taxon>Pteriomorphia</taxon>
        <taxon>Mytilida</taxon>
        <taxon>Mytiloidea</taxon>
        <taxon>Mytilidae</taxon>
        <taxon>Mytilinae</taxon>
        <taxon>Mytilus</taxon>
    </lineage>
</organism>
<gene>
    <name evidence="5" type="ORF">MEDL_2025</name>
</gene>
<keyword evidence="6" id="KW-1185">Reference proteome</keyword>
<comment type="caution">
    <text evidence="5">The sequence shown here is derived from an EMBL/GenBank/DDBJ whole genome shotgun (WGS) entry which is preliminary data.</text>
</comment>
<dbReference type="OrthoDB" id="10362249at2759"/>
<proteinExistence type="predicted"/>
<evidence type="ECO:0000313" key="5">
    <source>
        <dbReference type="EMBL" id="CAG2186496.1"/>
    </source>
</evidence>
<protein>
    <recommendedName>
        <fullName evidence="4">DDE Tnp4 domain-containing protein</fullName>
    </recommendedName>
</protein>
<feature type="transmembrane region" description="Helical" evidence="3">
    <location>
        <begin position="188"/>
        <end position="212"/>
    </location>
</feature>
<dbReference type="InterPro" id="IPR027806">
    <property type="entry name" value="HARBI1_dom"/>
</dbReference>
<dbReference type="Pfam" id="PF13359">
    <property type="entry name" value="DDE_Tnp_4"/>
    <property type="match status" value="1"/>
</dbReference>
<dbReference type="Gene3D" id="1.20.140.150">
    <property type="match status" value="1"/>
</dbReference>
<evidence type="ECO:0000256" key="2">
    <source>
        <dbReference type="ARBA" id="ARBA00022723"/>
    </source>
</evidence>
<keyword evidence="3" id="KW-0812">Transmembrane</keyword>
<feature type="transmembrane region" description="Helical" evidence="3">
    <location>
        <begin position="384"/>
        <end position="405"/>
    </location>
</feature>
<evidence type="ECO:0000313" key="6">
    <source>
        <dbReference type="Proteomes" id="UP000683360"/>
    </source>
</evidence>
<dbReference type="GO" id="GO:0046872">
    <property type="term" value="F:metal ion binding"/>
    <property type="evidence" value="ECO:0007669"/>
    <property type="project" value="UniProtKB-KW"/>
</dbReference>
<keyword evidence="2" id="KW-0479">Metal-binding</keyword>
<dbReference type="EMBL" id="CAJPWZ010000137">
    <property type="protein sequence ID" value="CAG2186496.1"/>
    <property type="molecule type" value="Genomic_DNA"/>
</dbReference>
<feature type="transmembrane region" description="Helical" evidence="3">
    <location>
        <begin position="341"/>
        <end position="364"/>
    </location>
</feature>
<keyword evidence="3" id="KW-0472">Membrane</keyword>
<feature type="domain" description="DDE Tnp4" evidence="4">
    <location>
        <begin position="14"/>
        <end position="170"/>
    </location>
</feature>
<keyword evidence="3" id="KW-1133">Transmembrane helix</keyword>
<comment type="cofactor">
    <cofactor evidence="1">
        <name>a divalent metal cation</name>
        <dbReference type="ChEBI" id="CHEBI:60240"/>
    </cofactor>
</comment>
<evidence type="ECO:0000259" key="4">
    <source>
        <dbReference type="Pfam" id="PF13359"/>
    </source>
</evidence>
<feature type="transmembrane region" description="Helical" evidence="3">
    <location>
        <begin position="305"/>
        <end position="329"/>
    </location>
</feature>
<dbReference type="AlphaFoldDB" id="A0A8S3PUM9"/>
<sequence>MGNWEKLPMAVGAIDGTSTEIYRPLVEPQELYYSGHRHFHCVHTQVVIDSLGKICYIDAGFLGHQNDAQQFAMMRSIGRNAELDFPERIVLLADKIYPNRYPLMTPYTRQQIQRKPDNLKRRCRKINNLIKEYRVTVEHSIGELKNYRFMGSLWRHPRRKPRHIVNICAAFIGEFSQPQIEMQKLRQIAIGTCIAGFLVVLSGVVTPGWLIFEYDRRKLDDRSWIQRNISLVKKYSTKQNLPKFVFGTFYMQICDTFEPESRTVVNKFCIAISLGNFLKTANTEYSLKGILAAADFLHLPINKTYTAIVVICSLALILAFVSLVLTLVYNCKRYPHKRLEVIGSISLIMSGTTTFLFAFIYMIMYGHYTNLLQPFTGVFDFTFPYSPVLCIFGSIMYVVCASILIKLTIQSKRQFNYEMMVIDTSQGGRTYIAKT</sequence>
<name>A0A8S3PUM9_MYTED</name>
<reference evidence="5" key="1">
    <citation type="submission" date="2021-03" db="EMBL/GenBank/DDBJ databases">
        <authorList>
            <person name="Bekaert M."/>
        </authorList>
    </citation>
    <scope>NUCLEOTIDE SEQUENCE</scope>
</reference>
<evidence type="ECO:0000256" key="3">
    <source>
        <dbReference type="SAM" id="Phobius"/>
    </source>
</evidence>
<accession>A0A8S3PUM9</accession>
<evidence type="ECO:0000256" key="1">
    <source>
        <dbReference type="ARBA" id="ARBA00001968"/>
    </source>
</evidence>
<dbReference type="Proteomes" id="UP000683360">
    <property type="component" value="Unassembled WGS sequence"/>
</dbReference>